<dbReference type="PANTHER" id="PTHR47055">
    <property type="entry name" value="DDE_TNP_1_7 DOMAIN-CONTAINING PROTEIN"/>
    <property type="match status" value="1"/>
</dbReference>
<feature type="region of interest" description="Disordered" evidence="1">
    <location>
        <begin position="27"/>
        <end position="46"/>
    </location>
</feature>
<comment type="caution">
    <text evidence="3">The sequence shown here is derived from an EMBL/GenBank/DDBJ whole genome shotgun (WGS) entry which is preliminary data.</text>
</comment>
<dbReference type="AlphaFoldDB" id="A0A815EH98"/>
<dbReference type="Pfam" id="PF13843">
    <property type="entry name" value="DDE_Tnp_1_7"/>
    <property type="match status" value="1"/>
</dbReference>
<evidence type="ECO:0000313" key="4">
    <source>
        <dbReference type="Proteomes" id="UP000663834"/>
    </source>
</evidence>
<dbReference type="PANTHER" id="PTHR47055:SF3">
    <property type="entry name" value="PHORBOL-ESTER_DAG-TYPE DOMAIN-CONTAINING PROTEIN"/>
    <property type="match status" value="1"/>
</dbReference>
<feature type="domain" description="PiggyBac transposable element-derived protein" evidence="2">
    <location>
        <begin position="87"/>
        <end position="187"/>
    </location>
</feature>
<evidence type="ECO:0000259" key="2">
    <source>
        <dbReference type="Pfam" id="PF13843"/>
    </source>
</evidence>
<dbReference type="EMBL" id="CAJNOW010001283">
    <property type="protein sequence ID" value="CAF1312484.1"/>
    <property type="molecule type" value="Genomic_DNA"/>
</dbReference>
<dbReference type="InterPro" id="IPR029526">
    <property type="entry name" value="PGBD"/>
</dbReference>
<proteinExistence type="predicted"/>
<evidence type="ECO:0000313" key="3">
    <source>
        <dbReference type="EMBL" id="CAF1312484.1"/>
    </source>
</evidence>
<name>A0A815EH98_9BILA</name>
<evidence type="ECO:0000256" key="1">
    <source>
        <dbReference type="SAM" id="MobiDB-lite"/>
    </source>
</evidence>
<accession>A0A815EH98</accession>
<organism evidence="3 4">
    <name type="scientific">Rotaria magnacalcarata</name>
    <dbReference type="NCBI Taxonomy" id="392030"/>
    <lineage>
        <taxon>Eukaryota</taxon>
        <taxon>Metazoa</taxon>
        <taxon>Spiralia</taxon>
        <taxon>Gnathifera</taxon>
        <taxon>Rotifera</taxon>
        <taxon>Eurotatoria</taxon>
        <taxon>Bdelloidea</taxon>
        <taxon>Philodinida</taxon>
        <taxon>Philodinidae</taxon>
        <taxon>Rotaria</taxon>
    </lineage>
</organism>
<dbReference type="OrthoDB" id="10057240at2759"/>
<dbReference type="GO" id="GO:0043565">
    <property type="term" value="F:sequence-specific DNA binding"/>
    <property type="evidence" value="ECO:0007669"/>
    <property type="project" value="TreeGrafter"/>
</dbReference>
<dbReference type="Proteomes" id="UP000663834">
    <property type="component" value="Unassembled WGS sequence"/>
</dbReference>
<protein>
    <recommendedName>
        <fullName evidence="2">PiggyBac transposable element-derived protein domain-containing protein</fullName>
    </recommendedName>
</protein>
<reference evidence="3" key="1">
    <citation type="submission" date="2021-02" db="EMBL/GenBank/DDBJ databases">
        <authorList>
            <person name="Nowell W R."/>
        </authorList>
    </citation>
    <scope>NUCLEOTIDE SEQUENCE</scope>
</reference>
<dbReference type="InterPro" id="IPR052638">
    <property type="entry name" value="PiggyBac_TE-derived"/>
</dbReference>
<feature type="region of interest" description="Disordered" evidence="1">
    <location>
        <begin position="1"/>
        <end position="20"/>
    </location>
</feature>
<sequence>MSKLMENDSSGDDMLYSINSDISDIDSDEVKRDSLNDESDSPYWSGESLKSNLPSYDSRLQLLPGFQSNLLQNATPMNYFQIQTNNTKQSSMTDIDFNCLLEFLFHASVVPLSNKRDYWSKSSRQSMAADAISRDRIMYLCSILHFHDNSIEKDKVEKVQPILEYFNARCRQIVEPENNISIDEQMIP</sequence>
<gene>
    <name evidence="3" type="ORF">KQP761_LOCUS5326</name>
</gene>